<dbReference type="EMBL" id="JRWP01000004">
    <property type="protein sequence ID" value="KGY10358.1"/>
    <property type="molecule type" value="Genomic_DNA"/>
</dbReference>
<dbReference type="Proteomes" id="UP000030451">
    <property type="component" value="Unassembled WGS sequence"/>
</dbReference>
<feature type="region of interest" description="Disordered" evidence="1">
    <location>
        <begin position="753"/>
        <end position="776"/>
    </location>
</feature>
<comment type="caution">
    <text evidence="2">The sequence shown here is derived from an EMBL/GenBank/DDBJ whole genome shotgun (WGS) entry which is preliminary data.</text>
</comment>
<dbReference type="NCBIfam" id="TIGR03986">
    <property type="entry name" value="TIGR03986 family CRISPR-associated RAMP protein"/>
    <property type="match status" value="1"/>
</dbReference>
<accession>A0A0A5JQV8</accession>
<sequence length="776" mass="87704">MSQFYNPFNFVPLNDNPNTSHDVAYETIASGESHITHQLWQPNALSGAIFISITNHSDLIVGGEREEQENNEKSVKFFKSHVNGRLDKPNQLAIPANSLRGTIASVAETISDSAMRVLADEKYSVRPPVSPQRAFNALGIVVNTDQGLQLKPLTLSTMQERGDPVFHQYEDKGEGEDVRKECFYQRTDYWEDFLPVYVNVHKSRNNLFTQLDVENRCYHGSETNPKFVFVRDKTSQTSVEDELDKDVYRGVGSLKVDEIKTNKGSIYLLKGRELNDRNINSFYGTEEKFIEHVDRENLTASEFTRYIVFTKSDLKNVKDDLCDTKKYELLIPFDQDKIDNTTAFPIEPEAIARMNRILETTNPDKFVPRNWLNVKKDSRKVEAGDIYYFKWRGRETISELSYSQIWRSEVVNQSLHGIVQASGNKRYLPWGSAQRKANDSLLTPAEALFGVVEDRETDKNNVDDGKALASRVRFYDAVCLQSGLEAYSYSLTLDSPKPPSPSLYLHKPNGQGVGKADAVEGPFHINGRKRYIQHNKASEGEVNTGTDSMLSNVERLHSSTTPNFGFWIEFDNLSQDELSLLLLSTGSKQSGNENPFYHQIGMGKPYGFGKSELDVLTVLLKEPQQRYLNLSDAPSYSQVLSGYEPNKAQLSILKTLNKAIELPALSTFLSNTQMNVSSQTLRHTSNPLVNPVALVQVSALADESQFEGKEIGYPMPSPSTPDSKIFDWFGHNEENKQRLDNPRNKKPVTAEYQFLGKLPKDGSVKPLTKMKKPLKK</sequence>
<proteinExistence type="predicted"/>
<dbReference type="RefSeq" id="WP_038188757.1">
    <property type="nucleotide sequence ID" value="NZ_JRWP01000004.1"/>
</dbReference>
<organism evidence="2 3">
    <name type="scientific">Photobacterium sp. (strain ATCC 43367)</name>
    <dbReference type="NCBI Taxonomy" id="379097"/>
    <lineage>
        <taxon>Bacteria</taxon>
        <taxon>Pseudomonadati</taxon>
        <taxon>Pseudomonadota</taxon>
        <taxon>Gammaproteobacteria</taxon>
        <taxon>Vibrionales</taxon>
        <taxon>Vibrionaceae</taxon>
        <taxon>Vibrio</taxon>
        <taxon>Vibrio oreintalis group</taxon>
    </lineage>
</organism>
<gene>
    <name evidence="2" type="ORF">NM06_05475</name>
</gene>
<name>A0A0A5JQV8_PHOS4</name>
<dbReference type="InterPro" id="IPR023825">
    <property type="entry name" value="CRISPR-assoc_RAMP_BGP1436"/>
</dbReference>
<reference evidence="2 3" key="1">
    <citation type="submission" date="2014-10" db="EMBL/GenBank/DDBJ databases">
        <title>Genome sequencing of Vibrio sinaloensis T08.</title>
        <authorList>
            <person name="Chan K.-G."/>
            <person name="Mohamad N.I."/>
        </authorList>
    </citation>
    <scope>NUCLEOTIDE SEQUENCE [LARGE SCALE GENOMIC DNA]</scope>
    <source>
        <strain evidence="2 3">T08</strain>
    </source>
</reference>
<dbReference type="OrthoDB" id="5362408at2"/>
<evidence type="ECO:0000256" key="1">
    <source>
        <dbReference type="SAM" id="MobiDB-lite"/>
    </source>
</evidence>
<protein>
    <recommendedName>
        <fullName evidence="4">CRISPR-associated protein</fullName>
    </recommendedName>
</protein>
<evidence type="ECO:0008006" key="4">
    <source>
        <dbReference type="Google" id="ProtNLM"/>
    </source>
</evidence>
<evidence type="ECO:0000313" key="2">
    <source>
        <dbReference type="EMBL" id="KGY10358.1"/>
    </source>
</evidence>
<dbReference type="AlphaFoldDB" id="A0A0A5JQV8"/>
<evidence type="ECO:0000313" key="3">
    <source>
        <dbReference type="Proteomes" id="UP000030451"/>
    </source>
</evidence>